<organism evidence="2 3">
    <name type="scientific">Paenibacillus cremeus</name>
    <dbReference type="NCBI Taxonomy" id="2163881"/>
    <lineage>
        <taxon>Bacteria</taxon>
        <taxon>Bacillati</taxon>
        <taxon>Bacillota</taxon>
        <taxon>Bacilli</taxon>
        <taxon>Bacillales</taxon>
        <taxon>Paenibacillaceae</taxon>
        <taxon>Paenibacillus</taxon>
    </lineage>
</organism>
<feature type="domain" description="Transposase IS116/IS110/IS902 C-terminal" evidence="1">
    <location>
        <begin position="2"/>
        <end position="65"/>
    </location>
</feature>
<evidence type="ECO:0000313" key="2">
    <source>
        <dbReference type="EMBL" id="TVY05600.1"/>
    </source>
</evidence>
<gene>
    <name evidence="2" type="ORF">FPZ49_29395</name>
</gene>
<comment type="caution">
    <text evidence="2">The sequence shown here is derived from an EMBL/GenBank/DDBJ whole genome shotgun (WGS) entry which is preliminary data.</text>
</comment>
<dbReference type="GO" id="GO:0004803">
    <property type="term" value="F:transposase activity"/>
    <property type="evidence" value="ECO:0007669"/>
    <property type="project" value="InterPro"/>
</dbReference>
<name>A0A559K0M8_9BACL</name>
<evidence type="ECO:0000259" key="1">
    <source>
        <dbReference type="Pfam" id="PF02371"/>
    </source>
</evidence>
<proteinExistence type="predicted"/>
<dbReference type="AlphaFoldDB" id="A0A559K0M8"/>
<dbReference type="Pfam" id="PF02371">
    <property type="entry name" value="Transposase_20"/>
    <property type="match status" value="1"/>
</dbReference>
<dbReference type="InterPro" id="IPR003346">
    <property type="entry name" value="Transposase_20"/>
</dbReference>
<evidence type="ECO:0000313" key="3">
    <source>
        <dbReference type="Proteomes" id="UP000317036"/>
    </source>
</evidence>
<dbReference type="GO" id="GO:0006313">
    <property type="term" value="P:DNA transposition"/>
    <property type="evidence" value="ECO:0007669"/>
    <property type="project" value="InterPro"/>
</dbReference>
<sequence length="91" mass="9942">MIIQSLPGIGGKSAATVLSDIEEINRFSHAKKLVAFSGIDPSVFSSGKFTVTTNRSRSAAPSNRNEILFTLLSYFRQATEAYPSTLSIIMW</sequence>
<accession>A0A559K0M8</accession>
<protein>
    <submittedName>
        <fullName evidence="2">IS110 family transposase</fullName>
    </submittedName>
</protein>
<dbReference type="OrthoDB" id="9790935at2"/>
<dbReference type="GO" id="GO:0003677">
    <property type="term" value="F:DNA binding"/>
    <property type="evidence" value="ECO:0007669"/>
    <property type="project" value="InterPro"/>
</dbReference>
<dbReference type="EMBL" id="VNJI01000055">
    <property type="protein sequence ID" value="TVY05600.1"/>
    <property type="molecule type" value="Genomic_DNA"/>
</dbReference>
<dbReference type="Proteomes" id="UP000317036">
    <property type="component" value="Unassembled WGS sequence"/>
</dbReference>
<reference evidence="2 3" key="1">
    <citation type="submission" date="2019-07" db="EMBL/GenBank/DDBJ databases">
        <authorList>
            <person name="Kim J."/>
        </authorList>
    </citation>
    <scope>NUCLEOTIDE SEQUENCE [LARGE SCALE GENOMIC DNA]</scope>
    <source>
        <strain evidence="2 3">JC52</strain>
    </source>
</reference>
<keyword evidence="3" id="KW-1185">Reference proteome</keyword>